<name>A0A2P1JZW0_9CAUD</name>
<proteinExistence type="predicted"/>
<reference evidence="1 2" key="1">
    <citation type="submission" date="2018-02" db="EMBL/GenBank/DDBJ databases">
        <authorList>
            <person name="Alam S."/>
            <person name="Brenner L."/>
            <person name="Nol-Bernardino P."/>
            <person name="Laskow J."/>
            <person name="Ma X."/>
            <person name="Miikeda A."/>
            <person name="Rojas C."/>
            <person name="Shen J."/>
            <person name="Sukhina A."/>
            <person name="Walas N."/>
            <person name="Wei W."/>
            <person name="Wentworth S."/>
            <person name="Freise A."/>
            <person name="Ibarra X."/>
            <person name="Reddi K."/>
            <person name="Moberg-Parker J."/>
            <person name="Garlena R.A."/>
            <person name="Russell D.A."/>
            <person name="Pope W.H."/>
            <person name="Jacobs-Sera D."/>
            <person name="Hendrix R.W."/>
            <person name="Hatfull G.F."/>
        </authorList>
    </citation>
    <scope>NUCLEOTIDE SEQUENCE [LARGE SCALE GENOMIC DNA]</scope>
</reference>
<sequence length="50" mass="5576">MTEFVLAAAGAAGMAGAAVALERARYWRIRYEGLRRVIDNRHPSIVGRFK</sequence>
<accession>A0A2P1JZW0</accession>
<dbReference type="Proteomes" id="UP000240226">
    <property type="component" value="Segment"/>
</dbReference>
<dbReference type="GeneID" id="60322279"/>
<dbReference type="EMBL" id="MG962374">
    <property type="protein sequence ID" value="AVO25840.1"/>
    <property type="molecule type" value="Genomic_DNA"/>
</dbReference>
<organism evidence="1 2">
    <name type="scientific">Mycobacterium phage Paola</name>
    <dbReference type="NCBI Taxonomy" id="2094139"/>
    <lineage>
        <taxon>Viruses</taxon>
        <taxon>Duplodnaviria</taxon>
        <taxon>Heunggongvirae</taxon>
        <taxon>Uroviricota</taxon>
        <taxon>Caudoviricetes</taxon>
        <taxon>Weiservirinae</taxon>
        <taxon>Kratiovirus</taxon>
        <taxon>Kratiovirus paola</taxon>
    </lineage>
</organism>
<evidence type="ECO:0000313" key="2">
    <source>
        <dbReference type="Proteomes" id="UP000240226"/>
    </source>
</evidence>
<keyword evidence="2" id="KW-1185">Reference proteome</keyword>
<dbReference type="KEGG" id="vg:60322279"/>
<protein>
    <submittedName>
        <fullName evidence="1">Membrane protein</fullName>
    </submittedName>
</protein>
<dbReference type="RefSeq" id="YP_009950857.1">
    <property type="nucleotide sequence ID" value="NC_051595.1"/>
</dbReference>
<gene>
    <name evidence="1" type="primary">51</name>
    <name evidence="1" type="ORF">SEA_PAOLA_51</name>
</gene>
<evidence type="ECO:0000313" key="1">
    <source>
        <dbReference type="EMBL" id="AVO25840.1"/>
    </source>
</evidence>